<proteinExistence type="predicted"/>
<protein>
    <submittedName>
        <fullName evidence="1">Uncharacterized protein</fullName>
    </submittedName>
</protein>
<gene>
    <name evidence="1" type="ORF">HPB50_019442</name>
</gene>
<name>A0ACB7RVJ7_HYAAI</name>
<evidence type="ECO:0000313" key="2">
    <source>
        <dbReference type="Proteomes" id="UP000821845"/>
    </source>
</evidence>
<comment type="caution">
    <text evidence="1">The sequence shown here is derived from an EMBL/GenBank/DDBJ whole genome shotgun (WGS) entry which is preliminary data.</text>
</comment>
<dbReference type="Proteomes" id="UP000821845">
    <property type="component" value="Chromosome 7"/>
</dbReference>
<accession>A0ACB7RVJ7</accession>
<organism evidence="1 2">
    <name type="scientific">Hyalomma asiaticum</name>
    <name type="common">Tick</name>
    <dbReference type="NCBI Taxonomy" id="266040"/>
    <lineage>
        <taxon>Eukaryota</taxon>
        <taxon>Metazoa</taxon>
        <taxon>Ecdysozoa</taxon>
        <taxon>Arthropoda</taxon>
        <taxon>Chelicerata</taxon>
        <taxon>Arachnida</taxon>
        <taxon>Acari</taxon>
        <taxon>Parasitiformes</taxon>
        <taxon>Ixodida</taxon>
        <taxon>Ixodoidea</taxon>
        <taxon>Ixodidae</taxon>
        <taxon>Hyalomminae</taxon>
        <taxon>Hyalomma</taxon>
    </lineage>
</organism>
<keyword evidence="2" id="KW-1185">Reference proteome</keyword>
<dbReference type="EMBL" id="CM023487">
    <property type="protein sequence ID" value="KAH6926530.1"/>
    <property type="molecule type" value="Genomic_DNA"/>
</dbReference>
<reference evidence="1" key="1">
    <citation type="submission" date="2020-05" db="EMBL/GenBank/DDBJ databases">
        <title>Large-scale comparative analyses of tick genomes elucidate their genetic diversity and vector capacities.</title>
        <authorList>
            <person name="Jia N."/>
            <person name="Wang J."/>
            <person name="Shi W."/>
            <person name="Du L."/>
            <person name="Sun Y."/>
            <person name="Zhan W."/>
            <person name="Jiang J."/>
            <person name="Wang Q."/>
            <person name="Zhang B."/>
            <person name="Ji P."/>
            <person name="Sakyi L.B."/>
            <person name="Cui X."/>
            <person name="Yuan T."/>
            <person name="Jiang B."/>
            <person name="Yang W."/>
            <person name="Lam T.T.-Y."/>
            <person name="Chang Q."/>
            <person name="Ding S."/>
            <person name="Wang X."/>
            <person name="Zhu J."/>
            <person name="Ruan X."/>
            <person name="Zhao L."/>
            <person name="Wei J."/>
            <person name="Que T."/>
            <person name="Du C."/>
            <person name="Cheng J."/>
            <person name="Dai P."/>
            <person name="Han X."/>
            <person name="Huang E."/>
            <person name="Gao Y."/>
            <person name="Liu J."/>
            <person name="Shao H."/>
            <person name="Ye R."/>
            <person name="Li L."/>
            <person name="Wei W."/>
            <person name="Wang X."/>
            <person name="Wang C."/>
            <person name="Yang T."/>
            <person name="Huo Q."/>
            <person name="Li W."/>
            <person name="Guo W."/>
            <person name="Chen H."/>
            <person name="Zhou L."/>
            <person name="Ni X."/>
            <person name="Tian J."/>
            <person name="Zhou Y."/>
            <person name="Sheng Y."/>
            <person name="Liu T."/>
            <person name="Pan Y."/>
            <person name="Xia L."/>
            <person name="Li J."/>
            <person name="Zhao F."/>
            <person name="Cao W."/>
        </authorList>
    </citation>
    <scope>NUCLEOTIDE SEQUENCE</scope>
    <source>
        <strain evidence="1">Hyas-2018</strain>
    </source>
</reference>
<sequence>MASYGKVLGVSEEYIPGWPEVLSGIRRVRIEMVRPVPNLLRVEDKVVMCEYEGVVRLCRRCSLPGHHAAECETPKCERCGKFGHQTCSAACTRCGGDHGVFSCRVRTFASVATRAPTRGEAGGVPVESEQNFPTLERPPQPKGPTPGEKVPEKGGEKKNESGLAEAVPSPAAEVVPASPANEAAPTASPDEPEEMELAGPLN</sequence>
<evidence type="ECO:0000313" key="1">
    <source>
        <dbReference type="EMBL" id="KAH6926530.1"/>
    </source>
</evidence>